<feature type="compositionally biased region" description="Basic and acidic residues" evidence="1">
    <location>
        <begin position="373"/>
        <end position="401"/>
    </location>
</feature>
<feature type="compositionally biased region" description="Basic and acidic residues" evidence="1">
    <location>
        <begin position="495"/>
        <end position="504"/>
    </location>
</feature>
<feature type="region of interest" description="Disordered" evidence="1">
    <location>
        <begin position="142"/>
        <end position="532"/>
    </location>
</feature>
<evidence type="ECO:0000256" key="1">
    <source>
        <dbReference type="SAM" id="MobiDB-lite"/>
    </source>
</evidence>
<sequence>MLRKSLFFAPRPPPPTPLVTMTRARSGSPPYVGYGCSKEATASTTTVSSSSSSSSSSLSSPEFRSEAKSPSGPWMFRPSLFFAPRPAPPTPALARGRTHDNSRYTVLVSPPEPAPTPPPPYRVAVSTLPGVDIRGSVSVYVDTDAIPPSDQRPRSSTTSSFRQGLDVSQRPVPPPPAQVRNDNRQSSIPKPQKGRTSWEAREKTDHENGMVVTVMLQTEPLPQLQEKPLPLPLVRRKPLPESRVHSGPLSSSSSPVPSRAPGKGSIKRVPVGSRPAGLGPSPSRRSGQENSMSMGTGGEMPTKTVDLNKPLPSLPLEEQEEAQAKDQEDTAEQTPEQQPQDLTPEQNQETERPAKVELNQDKEQGKQASEPGEGGKPEDAPEEASGGKEDQKEKADDDKPEPAASQLESQPRPEPQAPTEPQVQLQLAPRPREKNQTPDSTPGSDVSTNTTTKAQQAEEVAARPSEDAGRQASSDHTGSAKRSNSTRRLPSIIGRRTEERERKQGRNGVPEAEDNGGSDVSGVAESPRLAKG</sequence>
<dbReference type="EMBL" id="JAZGUE010000003">
    <property type="protein sequence ID" value="KAL2268456.1"/>
    <property type="molecule type" value="Genomic_DNA"/>
</dbReference>
<feature type="compositionally biased region" description="Low complexity" evidence="1">
    <location>
        <begin position="245"/>
        <end position="262"/>
    </location>
</feature>
<feature type="compositionally biased region" description="Basic and acidic residues" evidence="1">
    <location>
        <begin position="196"/>
        <end position="208"/>
    </location>
</feature>
<comment type="caution">
    <text evidence="2">The sequence shown here is derived from an EMBL/GenBank/DDBJ whole genome shotgun (WGS) entry which is preliminary data.</text>
</comment>
<name>A0ABR4DDM7_9PEZI</name>
<reference evidence="2 3" key="1">
    <citation type="journal article" date="2024" name="Commun. Biol.">
        <title>Comparative genomic analysis of thermophilic fungi reveals convergent evolutionary adaptations and gene losses.</title>
        <authorList>
            <person name="Steindorff A.S."/>
            <person name="Aguilar-Pontes M.V."/>
            <person name="Robinson A.J."/>
            <person name="Andreopoulos B."/>
            <person name="LaButti K."/>
            <person name="Kuo A."/>
            <person name="Mondo S."/>
            <person name="Riley R."/>
            <person name="Otillar R."/>
            <person name="Haridas S."/>
            <person name="Lipzen A."/>
            <person name="Grimwood J."/>
            <person name="Schmutz J."/>
            <person name="Clum A."/>
            <person name="Reid I.D."/>
            <person name="Moisan M.C."/>
            <person name="Butler G."/>
            <person name="Nguyen T.T.M."/>
            <person name="Dewar K."/>
            <person name="Conant G."/>
            <person name="Drula E."/>
            <person name="Henrissat B."/>
            <person name="Hansel C."/>
            <person name="Singer S."/>
            <person name="Hutchinson M.I."/>
            <person name="de Vries R.P."/>
            <person name="Natvig D.O."/>
            <person name="Powell A.J."/>
            <person name="Tsang A."/>
            <person name="Grigoriev I.V."/>
        </authorList>
    </citation>
    <scope>NUCLEOTIDE SEQUENCE [LARGE SCALE GENOMIC DNA]</scope>
    <source>
        <strain evidence="2 3">ATCC 22073</strain>
    </source>
</reference>
<protein>
    <submittedName>
        <fullName evidence="2">Uncharacterized protein</fullName>
    </submittedName>
</protein>
<feature type="compositionally biased region" description="Low complexity" evidence="1">
    <location>
        <begin position="43"/>
        <end position="60"/>
    </location>
</feature>
<feature type="compositionally biased region" description="Pro residues" evidence="1">
    <location>
        <begin position="110"/>
        <end position="121"/>
    </location>
</feature>
<feature type="compositionally biased region" description="Polar residues" evidence="1">
    <location>
        <begin position="471"/>
        <end position="488"/>
    </location>
</feature>
<proteinExistence type="predicted"/>
<feature type="compositionally biased region" description="Basic and acidic residues" evidence="1">
    <location>
        <begin position="349"/>
        <end position="365"/>
    </location>
</feature>
<dbReference type="Proteomes" id="UP001600064">
    <property type="component" value="Unassembled WGS sequence"/>
</dbReference>
<feature type="region of interest" description="Disordered" evidence="1">
    <location>
        <begin position="1"/>
        <end position="123"/>
    </location>
</feature>
<evidence type="ECO:0000313" key="2">
    <source>
        <dbReference type="EMBL" id="KAL2268456.1"/>
    </source>
</evidence>
<gene>
    <name evidence="2" type="ORF">VTJ83DRAFT_3302</name>
</gene>
<dbReference type="RefSeq" id="XP_070867180.1">
    <property type="nucleotide sequence ID" value="XM_071009666.1"/>
</dbReference>
<accession>A0ABR4DDM7</accession>
<feature type="compositionally biased region" description="Polar residues" evidence="1">
    <location>
        <begin position="437"/>
        <end position="455"/>
    </location>
</feature>
<organism evidence="2 3">
    <name type="scientific">Remersonia thermophila</name>
    <dbReference type="NCBI Taxonomy" id="72144"/>
    <lineage>
        <taxon>Eukaryota</taxon>
        <taxon>Fungi</taxon>
        <taxon>Dikarya</taxon>
        <taxon>Ascomycota</taxon>
        <taxon>Pezizomycotina</taxon>
        <taxon>Sordariomycetes</taxon>
        <taxon>Sordariomycetidae</taxon>
        <taxon>Sordariales</taxon>
        <taxon>Sordariales incertae sedis</taxon>
        <taxon>Remersonia</taxon>
    </lineage>
</organism>
<feature type="compositionally biased region" description="Low complexity" evidence="1">
    <location>
        <begin position="219"/>
        <end position="228"/>
    </location>
</feature>
<keyword evidence="3" id="KW-1185">Reference proteome</keyword>
<feature type="compositionally biased region" description="Polar residues" evidence="1">
    <location>
        <begin position="283"/>
        <end position="294"/>
    </location>
</feature>
<dbReference type="GeneID" id="98124310"/>
<evidence type="ECO:0000313" key="3">
    <source>
        <dbReference type="Proteomes" id="UP001600064"/>
    </source>
</evidence>
<feature type="compositionally biased region" description="Basic and acidic residues" evidence="1">
    <location>
        <begin position="460"/>
        <end position="469"/>
    </location>
</feature>
<feature type="compositionally biased region" description="Polar residues" evidence="1">
    <location>
        <begin position="334"/>
        <end position="347"/>
    </location>
</feature>